<dbReference type="AlphaFoldDB" id="A0A1C5J8H8"/>
<protein>
    <submittedName>
        <fullName evidence="1">Uncharacterized protein</fullName>
    </submittedName>
</protein>
<evidence type="ECO:0000313" key="1">
    <source>
        <dbReference type="EMBL" id="SCG66469.1"/>
    </source>
</evidence>
<sequence length="117" mass="13061">MAFRAKKLRVQLPCGVEGSLVELDDQPVEHQVGTYVCTCSLTNIDWCNCSVRPEYKLLAGGLVEPELLPLLRKQLENRLAEIDLVAEMTKKQLQAQLSDIGVAEQALRDRREPGDGQ</sequence>
<proteinExistence type="predicted"/>
<evidence type="ECO:0000313" key="2">
    <source>
        <dbReference type="Proteomes" id="UP000199408"/>
    </source>
</evidence>
<accession>A0A1C5J8H8</accession>
<organism evidence="1 2">
    <name type="scientific">Micromonospora halophytica</name>
    <dbReference type="NCBI Taxonomy" id="47864"/>
    <lineage>
        <taxon>Bacteria</taxon>
        <taxon>Bacillati</taxon>
        <taxon>Actinomycetota</taxon>
        <taxon>Actinomycetes</taxon>
        <taxon>Micromonosporales</taxon>
        <taxon>Micromonosporaceae</taxon>
        <taxon>Micromonospora</taxon>
    </lineage>
</organism>
<dbReference type="Proteomes" id="UP000199408">
    <property type="component" value="Unassembled WGS sequence"/>
</dbReference>
<dbReference type="EMBL" id="FMDN01000023">
    <property type="protein sequence ID" value="SCG66469.1"/>
    <property type="molecule type" value="Genomic_DNA"/>
</dbReference>
<gene>
    <name evidence="1" type="ORF">GA0070560_12356</name>
</gene>
<dbReference type="STRING" id="47864.GA0070560_12356"/>
<keyword evidence="2" id="KW-1185">Reference proteome</keyword>
<name>A0A1C5J8H8_9ACTN</name>
<reference evidence="2" key="1">
    <citation type="submission" date="2016-06" db="EMBL/GenBank/DDBJ databases">
        <authorList>
            <person name="Varghese N."/>
        </authorList>
    </citation>
    <scope>NUCLEOTIDE SEQUENCE [LARGE SCALE GENOMIC DNA]</scope>
    <source>
        <strain evidence="2">DSM 43171</strain>
    </source>
</reference>